<dbReference type="InterPro" id="IPR036819">
    <property type="entry name" value="Subtilisin_inhibitor-like_sf"/>
</dbReference>
<evidence type="ECO:0000256" key="1">
    <source>
        <dbReference type="ARBA" id="ARBA00004613"/>
    </source>
</evidence>
<dbReference type="InterPro" id="IPR023549">
    <property type="entry name" value="Subtilisin_inhibitor"/>
</dbReference>
<evidence type="ECO:0000256" key="7">
    <source>
        <dbReference type="SAM" id="MobiDB-lite"/>
    </source>
</evidence>
<dbReference type="SUPFAM" id="SSF55399">
    <property type="entry name" value="Subtilisin inhibitor"/>
    <property type="match status" value="1"/>
</dbReference>
<dbReference type="GO" id="GO:0005576">
    <property type="term" value="C:extracellular region"/>
    <property type="evidence" value="ECO:0007669"/>
    <property type="project" value="UniProtKB-SubCell"/>
</dbReference>
<dbReference type="PROSITE" id="PS51257">
    <property type="entry name" value="PROKAR_LIPOPROTEIN"/>
    <property type="match status" value="1"/>
</dbReference>
<accession>A0A0C2G6R7</accession>
<evidence type="ECO:0000313" key="11">
    <source>
        <dbReference type="Proteomes" id="UP000031675"/>
    </source>
</evidence>
<dbReference type="GO" id="GO:0004867">
    <property type="term" value="F:serine-type endopeptidase inhibitor activity"/>
    <property type="evidence" value="ECO:0007669"/>
    <property type="project" value="UniProtKB-KW"/>
</dbReference>
<dbReference type="Gene3D" id="3.30.350.10">
    <property type="entry name" value="Subtilisin inhibitor-like"/>
    <property type="match status" value="1"/>
</dbReference>
<keyword evidence="4" id="KW-0646">Protease inhibitor</keyword>
<feature type="chain" id="PRO_5002165732" description="Subtilisin inhibitor domain-containing protein" evidence="8">
    <location>
        <begin position="24"/>
        <end position="172"/>
    </location>
</feature>
<dbReference type="OrthoDB" id="3427327at2"/>
<keyword evidence="3" id="KW-0964">Secreted</keyword>
<comment type="subcellular location">
    <subcellularLocation>
        <location evidence="1">Secreted</location>
    </subcellularLocation>
</comment>
<protein>
    <recommendedName>
        <fullName evidence="9">Subtilisin inhibitor domain-containing protein</fullName>
    </recommendedName>
</protein>
<proteinExistence type="inferred from homology"/>
<keyword evidence="6" id="KW-1015">Disulfide bond</keyword>
<feature type="domain" description="Subtilisin inhibitor" evidence="9">
    <location>
        <begin position="87"/>
        <end position="141"/>
    </location>
</feature>
<feature type="signal peptide" evidence="8">
    <location>
        <begin position="1"/>
        <end position="23"/>
    </location>
</feature>
<feature type="region of interest" description="Disordered" evidence="7">
    <location>
        <begin position="24"/>
        <end position="106"/>
    </location>
</feature>
<evidence type="ECO:0000313" key="10">
    <source>
        <dbReference type="EMBL" id="KIH98983.1"/>
    </source>
</evidence>
<evidence type="ECO:0000256" key="3">
    <source>
        <dbReference type="ARBA" id="ARBA00022525"/>
    </source>
</evidence>
<evidence type="ECO:0000259" key="9">
    <source>
        <dbReference type="Pfam" id="PF00720"/>
    </source>
</evidence>
<sequence>MRMPTAATAPTALIVLGLGLAAAGCGGSEVTTPQSPPADATPSASGTAGPPPETELTIRITTEPGAGPSGEAEPSPVPSPSPSEPATWQLTCEPAGGDHPSPEAACSDLAEAGGAEAFEEVPESSPCTFIYGGPQVARVEGHVGDTSIDTEITKADGCELQRYEDLGAVLAP</sequence>
<evidence type="ECO:0000256" key="4">
    <source>
        <dbReference type="ARBA" id="ARBA00022690"/>
    </source>
</evidence>
<dbReference type="Proteomes" id="UP000031675">
    <property type="component" value="Unassembled WGS sequence"/>
</dbReference>
<dbReference type="EMBL" id="JROO01000017">
    <property type="protein sequence ID" value="KIH98983.1"/>
    <property type="molecule type" value="Genomic_DNA"/>
</dbReference>
<comment type="similarity">
    <text evidence="2">Belongs to the protease inhibitor I16 (SSI) family.</text>
</comment>
<gene>
    <name evidence="10" type="ORF">LP52_09830</name>
</gene>
<evidence type="ECO:0000256" key="6">
    <source>
        <dbReference type="ARBA" id="ARBA00023157"/>
    </source>
</evidence>
<evidence type="ECO:0000256" key="5">
    <source>
        <dbReference type="ARBA" id="ARBA00022900"/>
    </source>
</evidence>
<dbReference type="AlphaFoldDB" id="A0A0C2G6R7"/>
<organism evidence="10 11">
    <name type="scientific">Streptomonospora alba</name>
    <dbReference type="NCBI Taxonomy" id="183763"/>
    <lineage>
        <taxon>Bacteria</taxon>
        <taxon>Bacillati</taxon>
        <taxon>Actinomycetota</taxon>
        <taxon>Actinomycetes</taxon>
        <taxon>Streptosporangiales</taxon>
        <taxon>Nocardiopsidaceae</taxon>
        <taxon>Streptomonospora</taxon>
    </lineage>
</organism>
<reference evidence="11" key="1">
    <citation type="journal article" date="2015" name="Chem. Biol.">
        <title>Structure, bioactivity, and resistance mechanism of streptomonomicin, an unusual lasso Peptide from an understudied halophilic actinomycete.</title>
        <authorList>
            <person name="Metelev M."/>
            <person name="Tietz J.I."/>
            <person name="Melby J.O."/>
            <person name="Blair P.M."/>
            <person name="Zhu L."/>
            <person name="Livnat I."/>
            <person name="Severinov K."/>
            <person name="Mitchell D.A."/>
        </authorList>
    </citation>
    <scope>NUCLEOTIDE SEQUENCE [LARGE SCALE GENOMIC DNA]</scope>
    <source>
        <strain evidence="11">YIM 90003</strain>
    </source>
</reference>
<comment type="caution">
    <text evidence="10">The sequence shown here is derived from an EMBL/GenBank/DDBJ whole genome shotgun (WGS) entry which is preliminary data.</text>
</comment>
<name>A0A0C2G6R7_9ACTN</name>
<keyword evidence="8" id="KW-0732">Signal</keyword>
<keyword evidence="11" id="KW-1185">Reference proteome</keyword>
<evidence type="ECO:0000256" key="8">
    <source>
        <dbReference type="SAM" id="SignalP"/>
    </source>
</evidence>
<evidence type="ECO:0000256" key="2">
    <source>
        <dbReference type="ARBA" id="ARBA00010472"/>
    </source>
</evidence>
<keyword evidence="5" id="KW-0722">Serine protease inhibitor</keyword>
<dbReference type="Pfam" id="PF00720">
    <property type="entry name" value="SSI"/>
    <property type="match status" value="1"/>
</dbReference>